<keyword evidence="3" id="KW-1185">Reference proteome</keyword>
<organism evidence="2 3">
    <name type="scientific">Roseofilum casamattae BLCC-M143</name>
    <dbReference type="NCBI Taxonomy" id="3022442"/>
    <lineage>
        <taxon>Bacteria</taxon>
        <taxon>Bacillati</taxon>
        <taxon>Cyanobacteriota</taxon>
        <taxon>Cyanophyceae</taxon>
        <taxon>Desertifilales</taxon>
        <taxon>Desertifilaceae</taxon>
        <taxon>Roseofilum</taxon>
        <taxon>Roseofilum casamattae</taxon>
    </lineage>
</organism>
<feature type="compositionally biased region" description="Polar residues" evidence="1">
    <location>
        <begin position="26"/>
        <end position="39"/>
    </location>
</feature>
<comment type="caution">
    <text evidence="2">The sequence shown here is derived from an EMBL/GenBank/DDBJ whole genome shotgun (WGS) entry which is preliminary data.</text>
</comment>
<dbReference type="RefSeq" id="WP_283758180.1">
    <property type="nucleotide sequence ID" value="NZ_JAQOSQ010000008.1"/>
</dbReference>
<gene>
    <name evidence="2" type="ORF">PMH09_09965</name>
</gene>
<accession>A0ABT7BWH9</accession>
<sequence>MSKYPKILPGVRTITGLDLQGAILENQKQTAPQPKSLTYSPPKKTARTRSCTLQARADISGQKSDLNLRGLINE</sequence>
<reference evidence="2 3" key="1">
    <citation type="submission" date="2023-01" db="EMBL/GenBank/DDBJ databases">
        <title>Novel diversity within Roseofilum (Cyanobacteria; Desertifilaceae) from marine benthic mats with descriptions of four novel species.</title>
        <authorList>
            <person name="Wang Y."/>
            <person name="Berthold D.E."/>
            <person name="Hu J."/>
            <person name="Lefler F.W."/>
            <person name="Laughinghouse H.D. IV."/>
        </authorList>
    </citation>
    <scope>NUCLEOTIDE SEQUENCE [LARGE SCALE GENOMIC DNA]</scope>
    <source>
        <strain evidence="2 3">BLCC-M143</strain>
    </source>
</reference>
<name>A0ABT7BWH9_9CYAN</name>
<proteinExistence type="predicted"/>
<evidence type="ECO:0000313" key="3">
    <source>
        <dbReference type="Proteomes" id="UP001232992"/>
    </source>
</evidence>
<dbReference type="Proteomes" id="UP001232992">
    <property type="component" value="Unassembled WGS sequence"/>
</dbReference>
<dbReference type="EMBL" id="JAQOSQ010000008">
    <property type="protein sequence ID" value="MDJ1183526.1"/>
    <property type="molecule type" value="Genomic_DNA"/>
</dbReference>
<feature type="region of interest" description="Disordered" evidence="1">
    <location>
        <begin position="26"/>
        <end position="50"/>
    </location>
</feature>
<protein>
    <submittedName>
        <fullName evidence="2">Uncharacterized protein</fullName>
    </submittedName>
</protein>
<evidence type="ECO:0000256" key="1">
    <source>
        <dbReference type="SAM" id="MobiDB-lite"/>
    </source>
</evidence>
<evidence type="ECO:0000313" key="2">
    <source>
        <dbReference type="EMBL" id="MDJ1183526.1"/>
    </source>
</evidence>